<evidence type="ECO:0000256" key="2">
    <source>
        <dbReference type="SAM" id="Phobius"/>
    </source>
</evidence>
<feature type="transmembrane region" description="Helical" evidence="2">
    <location>
        <begin position="141"/>
        <end position="165"/>
    </location>
</feature>
<protein>
    <submittedName>
        <fullName evidence="3">Uncharacterized protein</fullName>
    </submittedName>
</protein>
<dbReference type="eggNOG" id="ENOG502RCS8">
    <property type="taxonomic scope" value="Eukaryota"/>
</dbReference>
<sequence length="519" mass="58595">MESWQKILGIIEFVIVLIVLLFLIGVIVVIIKNRKLEFNMYWKSRALLASSAFIWVVFLMLGNEYLWNTDGLFGIKSHSAAICGLHLFFTVGLAEPLFFLSVLFTLKSKTNRDKGRNNNNNQSGIFRIFTNRLNFEDPNDYVYLCAFICSLPLIIVHIVLLILDALNDKVNIAYTVFDNEESKCLVPIVSTAAFAIFYVLFLLFFIFISRKFSKTIINRSLINRIRLLQFSFIAFLPLEVAIKVVLIFTLNIGKISQALFNAFFFVDIVVLLIGVLEFALFPILDSLGYYSSSIKLWKFKFLNRNNNEGRGMITNDGNNNNSSSNNNNNDYEKNDENNISLTTISTNISSTPNSLIPIGDYEKQLKNNNNSDNNSDNNNKNKNNLEVGGGGGGGDNKNHILSQQTELEKLKIKHKSPILDRVRDTDPINLPPSEPLSTPLSSSPQQPPSHERKKSRRFSLSGKKKSQTVTPTPSSSSSSSPNNQSPPLQPQQSQPRYLQPTPVDDFKNNLFKYSQTGYK</sequence>
<dbReference type="PANTHER" id="PTHR34116:SF2">
    <property type="entry name" value="THH1_TOM1_TOM3 DOMAIN-CONTAINING PROTEIN"/>
    <property type="match status" value="1"/>
</dbReference>
<dbReference type="RefSeq" id="XP_637589.1">
    <property type="nucleotide sequence ID" value="XM_632497.1"/>
</dbReference>
<feature type="transmembrane region" description="Helical" evidence="2">
    <location>
        <begin position="46"/>
        <end position="67"/>
    </location>
</feature>
<feature type="transmembrane region" description="Helical" evidence="2">
    <location>
        <begin position="6"/>
        <end position="31"/>
    </location>
</feature>
<feature type="region of interest" description="Disordered" evidence="1">
    <location>
        <begin position="363"/>
        <end position="399"/>
    </location>
</feature>
<dbReference type="KEGG" id="ddi:DDB_G0286809"/>
<dbReference type="InParanoid" id="Q54LH2"/>
<dbReference type="PaxDb" id="44689-DDB0218855"/>
<feature type="transmembrane region" description="Helical" evidence="2">
    <location>
        <begin position="79"/>
        <end position="106"/>
    </location>
</feature>
<proteinExistence type="predicted"/>
<dbReference type="OMA" id="GNEYLWN"/>
<evidence type="ECO:0000313" key="4">
    <source>
        <dbReference type="Proteomes" id="UP000002195"/>
    </source>
</evidence>
<feature type="region of interest" description="Disordered" evidence="1">
    <location>
        <begin position="311"/>
        <end position="335"/>
    </location>
</feature>
<feature type="compositionally biased region" description="Low complexity" evidence="1">
    <location>
        <begin position="467"/>
        <end position="495"/>
    </location>
</feature>
<dbReference type="GeneID" id="8625729"/>
<evidence type="ECO:0000256" key="1">
    <source>
        <dbReference type="SAM" id="MobiDB-lite"/>
    </source>
</evidence>
<feature type="transmembrane region" description="Helical" evidence="2">
    <location>
        <begin position="227"/>
        <end position="250"/>
    </location>
</feature>
<accession>Q54LH2</accession>
<feature type="transmembrane region" description="Helical" evidence="2">
    <location>
        <begin position="262"/>
        <end position="290"/>
    </location>
</feature>
<dbReference type="Proteomes" id="UP000002195">
    <property type="component" value="Unassembled WGS sequence"/>
</dbReference>
<gene>
    <name evidence="3" type="ORF">DDB_G0286809</name>
</gene>
<dbReference type="AlphaFoldDB" id="Q54LH2"/>
<comment type="caution">
    <text evidence="3">The sequence shown here is derived from an EMBL/GenBank/DDBJ whole genome shotgun (WGS) entry which is preliminary data.</text>
</comment>
<evidence type="ECO:0000313" key="3">
    <source>
        <dbReference type="EMBL" id="EAL64160.1"/>
    </source>
</evidence>
<keyword evidence="2" id="KW-1133">Transmembrane helix</keyword>
<feature type="transmembrane region" description="Helical" evidence="2">
    <location>
        <begin position="185"/>
        <end position="207"/>
    </location>
</feature>
<feature type="compositionally biased region" description="Low complexity" evidence="1">
    <location>
        <begin position="315"/>
        <end position="329"/>
    </location>
</feature>
<dbReference type="EMBL" id="AAFI02000089">
    <property type="protein sequence ID" value="EAL64160.1"/>
    <property type="molecule type" value="Genomic_DNA"/>
</dbReference>
<dbReference type="dictyBase" id="DDB_G0286809"/>
<dbReference type="PANTHER" id="PTHR34116">
    <property type="entry name" value="PLASMINOGEN ACTIVATOR INHIBITOR"/>
    <property type="match status" value="1"/>
</dbReference>
<feature type="region of interest" description="Disordered" evidence="1">
    <location>
        <begin position="417"/>
        <end position="519"/>
    </location>
</feature>
<organism evidence="3 4">
    <name type="scientific">Dictyostelium discoideum</name>
    <name type="common">Social amoeba</name>
    <dbReference type="NCBI Taxonomy" id="44689"/>
    <lineage>
        <taxon>Eukaryota</taxon>
        <taxon>Amoebozoa</taxon>
        <taxon>Evosea</taxon>
        <taxon>Eumycetozoa</taxon>
        <taxon>Dictyostelia</taxon>
        <taxon>Dictyosteliales</taxon>
        <taxon>Dictyosteliaceae</taxon>
        <taxon>Dictyostelium</taxon>
    </lineage>
</organism>
<name>Q54LH2_DICDI</name>
<dbReference type="VEuPathDB" id="AmoebaDB:DDB_G0286809"/>
<feature type="compositionally biased region" description="Low complexity" evidence="1">
    <location>
        <begin position="435"/>
        <end position="444"/>
    </location>
</feature>
<feature type="compositionally biased region" description="Basic residues" evidence="1">
    <location>
        <begin position="451"/>
        <end position="466"/>
    </location>
</feature>
<keyword evidence="2" id="KW-0472">Membrane</keyword>
<dbReference type="GlyGen" id="Q54LH2">
    <property type="glycosylation" value="2 sites"/>
</dbReference>
<keyword evidence="2" id="KW-0812">Transmembrane</keyword>
<keyword evidence="4" id="KW-1185">Reference proteome</keyword>
<dbReference type="HOGENOM" id="CLU_525246_0_0_1"/>
<feature type="compositionally biased region" description="Low complexity" evidence="1">
    <location>
        <begin position="366"/>
        <end position="386"/>
    </location>
</feature>
<reference evidence="3 4" key="1">
    <citation type="journal article" date="2005" name="Nature">
        <title>The genome of the social amoeba Dictyostelium discoideum.</title>
        <authorList>
            <consortium name="The Dictyostelium discoideum Sequencing Consortium"/>
            <person name="Eichinger L."/>
            <person name="Pachebat J.A."/>
            <person name="Glockner G."/>
            <person name="Rajandream M.A."/>
            <person name="Sucgang R."/>
            <person name="Berriman M."/>
            <person name="Song J."/>
            <person name="Olsen R."/>
            <person name="Szafranski K."/>
            <person name="Xu Q."/>
            <person name="Tunggal B."/>
            <person name="Kummerfeld S."/>
            <person name="Madera M."/>
            <person name="Konfortov B.A."/>
            <person name="Rivero F."/>
            <person name="Bankier A.T."/>
            <person name="Lehmann R."/>
            <person name="Hamlin N."/>
            <person name="Davies R."/>
            <person name="Gaudet P."/>
            <person name="Fey P."/>
            <person name="Pilcher K."/>
            <person name="Chen G."/>
            <person name="Saunders D."/>
            <person name="Sodergren E."/>
            <person name="Davis P."/>
            <person name="Kerhornou A."/>
            <person name="Nie X."/>
            <person name="Hall N."/>
            <person name="Anjard C."/>
            <person name="Hemphill L."/>
            <person name="Bason N."/>
            <person name="Farbrother P."/>
            <person name="Desany B."/>
            <person name="Just E."/>
            <person name="Morio T."/>
            <person name="Rost R."/>
            <person name="Churcher C."/>
            <person name="Cooper J."/>
            <person name="Haydock S."/>
            <person name="van Driessche N."/>
            <person name="Cronin A."/>
            <person name="Goodhead I."/>
            <person name="Muzny D."/>
            <person name="Mourier T."/>
            <person name="Pain A."/>
            <person name="Lu M."/>
            <person name="Harper D."/>
            <person name="Lindsay R."/>
            <person name="Hauser H."/>
            <person name="James K."/>
            <person name="Quiles M."/>
            <person name="Madan Babu M."/>
            <person name="Saito T."/>
            <person name="Buchrieser C."/>
            <person name="Wardroper A."/>
            <person name="Felder M."/>
            <person name="Thangavelu M."/>
            <person name="Johnson D."/>
            <person name="Knights A."/>
            <person name="Loulseged H."/>
            <person name="Mungall K."/>
            <person name="Oliver K."/>
            <person name="Price C."/>
            <person name="Quail M.A."/>
            <person name="Urushihara H."/>
            <person name="Hernandez J."/>
            <person name="Rabbinowitsch E."/>
            <person name="Steffen D."/>
            <person name="Sanders M."/>
            <person name="Ma J."/>
            <person name="Kohara Y."/>
            <person name="Sharp S."/>
            <person name="Simmonds M."/>
            <person name="Spiegler S."/>
            <person name="Tivey A."/>
            <person name="Sugano S."/>
            <person name="White B."/>
            <person name="Walker D."/>
            <person name="Woodward J."/>
            <person name="Winckler T."/>
            <person name="Tanaka Y."/>
            <person name="Shaulsky G."/>
            <person name="Schleicher M."/>
            <person name="Weinstock G."/>
            <person name="Rosenthal A."/>
            <person name="Cox E.C."/>
            <person name="Chisholm R.L."/>
            <person name="Gibbs R."/>
            <person name="Loomis W.F."/>
            <person name="Platzer M."/>
            <person name="Kay R.R."/>
            <person name="Williams J."/>
            <person name="Dear P.H."/>
            <person name="Noegel A.A."/>
            <person name="Barrell B."/>
            <person name="Kuspa A."/>
        </authorList>
    </citation>
    <scope>NUCLEOTIDE SEQUENCE [LARGE SCALE GENOMIC DNA]</scope>
    <source>
        <strain evidence="3 4">AX4</strain>
    </source>
</reference>
<feature type="compositionally biased region" description="Basic and acidic residues" evidence="1">
    <location>
        <begin position="417"/>
        <end position="426"/>
    </location>
</feature>